<keyword evidence="4" id="KW-1185">Reference proteome</keyword>
<evidence type="ECO:0000313" key="4">
    <source>
        <dbReference type="Proteomes" id="UP000095287"/>
    </source>
</evidence>
<dbReference type="WBParaSite" id="L893_g14801.t1">
    <property type="protein sequence ID" value="L893_g14801.t1"/>
    <property type="gene ID" value="L893_g14801"/>
</dbReference>
<dbReference type="InterPro" id="IPR006652">
    <property type="entry name" value="Kelch_1"/>
</dbReference>
<dbReference type="CDD" id="cd14733">
    <property type="entry name" value="BACK"/>
    <property type="match status" value="1"/>
</dbReference>
<evidence type="ECO:0000256" key="2">
    <source>
        <dbReference type="ARBA" id="ARBA00022737"/>
    </source>
</evidence>
<feature type="domain" description="BTB" evidence="3">
    <location>
        <begin position="59"/>
        <end position="116"/>
    </location>
</feature>
<protein>
    <submittedName>
        <fullName evidence="5">BTB domain-containing protein</fullName>
    </submittedName>
</protein>
<evidence type="ECO:0000259" key="3">
    <source>
        <dbReference type="PROSITE" id="PS50097"/>
    </source>
</evidence>
<dbReference type="PANTHER" id="PTHR45632">
    <property type="entry name" value="LD33804P"/>
    <property type="match status" value="1"/>
</dbReference>
<dbReference type="InterPro" id="IPR000210">
    <property type="entry name" value="BTB/POZ_dom"/>
</dbReference>
<name>A0A1I7YC57_9BILA</name>
<dbReference type="Pfam" id="PF01344">
    <property type="entry name" value="Kelch_1"/>
    <property type="match status" value="2"/>
</dbReference>
<dbReference type="Gene3D" id="2.120.10.80">
    <property type="entry name" value="Kelch-type beta propeller"/>
    <property type="match status" value="2"/>
</dbReference>
<dbReference type="InterPro" id="IPR017096">
    <property type="entry name" value="BTB-kelch_protein"/>
</dbReference>
<organism evidence="4 5">
    <name type="scientific">Steinernema glaseri</name>
    <dbReference type="NCBI Taxonomy" id="37863"/>
    <lineage>
        <taxon>Eukaryota</taxon>
        <taxon>Metazoa</taxon>
        <taxon>Ecdysozoa</taxon>
        <taxon>Nematoda</taxon>
        <taxon>Chromadorea</taxon>
        <taxon>Rhabditida</taxon>
        <taxon>Tylenchina</taxon>
        <taxon>Panagrolaimomorpha</taxon>
        <taxon>Strongyloidoidea</taxon>
        <taxon>Steinernematidae</taxon>
        <taxon>Steinernema</taxon>
    </lineage>
</organism>
<dbReference type="Proteomes" id="UP000095287">
    <property type="component" value="Unplaced"/>
</dbReference>
<evidence type="ECO:0000256" key="1">
    <source>
        <dbReference type="ARBA" id="ARBA00022441"/>
    </source>
</evidence>
<dbReference type="PANTHER" id="PTHR45632:SF14">
    <property type="entry name" value="KELCH-LIKE PROTEIN 33"/>
    <property type="match status" value="1"/>
</dbReference>
<dbReference type="Gene3D" id="3.30.710.10">
    <property type="entry name" value="Potassium Channel Kv1.1, Chain A"/>
    <property type="match status" value="1"/>
</dbReference>
<dbReference type="SMART" id="SM00612">
    <property type="entry name" value="Kelch"/>
    <property type="match status" value="5"/>
</dbReference>
<dbReference type="InterPro" id="IPR011333">
    <property type="entry name" value="SKP1/BTB/POZ_sf"/>
</dbReference>
<reference evidence="5" key="1">
    <citation type="submission" date="2016-11" db="UniProtKB">
        <authorList>
            <consortium name="WormBaseParasite"/>
        </authorList>
    </citation>
    <scope>IDENTIFICATION</scope>
</reference>
<dbReference type="PIRSF" id="PIRSF037037">
    <property type="entry name" value="Kelch-like_protein_gigaxonin"/>
    <property type="match status" value="1"/>
</dbReference>
<evidence type="ECO:0000313" key="5">
    <source>
        <dbReference type="WBParaSite" id="L893_g14801.t1"/>
    </source>
</evidence>
<dbReference type="InterPro" id="IPR015915">
    <property type="entry name" value="Kelch-typ_b-propeller"/>
</dbReference>
<sequence>MSRSFRFDAMVTLIQAGPNPVRTHTTFYVYGERATDLSTPSKCSVSVVEKEVRWKFRGTDAYIVTSDGSKVGVNRRKLASYSPFFTAAFFAGFEETSTRVVRLPLFSFDRIYECIYLMEKMDLSSDITFHIGLRKALQIFETANYLAIDMVCDWLSMRIVELMVPEELIYAYRRVEYRCPKLAQRLNTLIVQNCDKLYKNKLFMELTEEEMIGLLKKPRLNITPSQEKAMVDQFIEKSTEHDNLTLKAMRSETTKRNDSWGYLGKPRTPNKVLITFGGWSASGPSNAVDVFDTCSNSWKLPDSRLFETPKAYHVTVSSNRSFFTIGGFNGTEYYSTVRRFDFDEMLWKDVAGMTETRCYVSACVFDHDSRILAAGGHNGHIRLNTAEIYDIKKNEWARIDDMLTTRSDAHAVNINGNIAVLGGFDGTNCHRTCEYFDVSTNRWLQYAGQMRAARSGVSAVAVNGAIFATGGFNGSRRLTSTEFFDPREGVWHNARPMRMARSNFALAEMDGRVYVSGGFDGSATTDACEVYDFRSDQWTPLPKLNVRRSAGYSTVVEYHDIIDALTDPRDEFKPSGLQGNRHQFDLVHRGT</sequence>
<dbReference type="SUPFAM" id="SSF117281">
    <property type="entry name" value="Kelch motif"/>
    <property type="match status" value="1"/>
</dbReference>
<dbReference type="SUPFAM" id="SSF54695">
    <property type="entry name" value="POZ domain"/>
    <property type="match status" value="1"/>
</dbReference>
<keyword evidence="1" id="KW-0880">Kelch repeat</keyword>
<accession>A0A1I7YC57</accession>
<dbReference type="AlphaFoldDB" id="A0A1I7YC57"/>
<dbReference type="Pfam" id="PF24681">
    <property type="entry name" value="Kelch_KLHDC2_KLHL20_DRC7"/>
    <property type="match status" value="1"/>
</dbReference>
<proteinExistence type="predicted"/>
<dbReference type="PROSITE" id="PS50097">
    <property type="entry name" value="BTB"/>
    <property type="match status" value="1"/>
</dbReference>
<keyword evidence="2" id="KW-0677">Repeat</keyword>